<evidence type="ECO:0000256" key="6">
    <source>
        <dbReference type="ARBA" id="ARBA00023211"/>
    </source>
</evidence>
<keyword evidence="1 11" id="KW-0436">Ligase</keyword>
<feature type="binding site" evidence="10">
    <location>
        <position position="224"/>
    </location>
    <ligand>
        <name>Mn(2+)</name>
        <dbReference type="ChEBI" id="CHEBI:29035"/>
        <label>2</label>
    </ligand>
</feature>
<dbReference type="GO" id="GO:0042245">
    <property type="term" value="P:RNA repair"/>
    <property type="evidence" value="ECO:0007669"/>
    <property type="project" value="UniProtKB-KW"/>
</dbReference>
<organism evidence="12 13">
    <name type="scientific">Eiseniibacteriota bacterium</name>
    <dbReference type="NCBI Taxonomy" id="2212470"/>
    <lineage>
        <taxon>Bacteria</taxon>
        <taxon>Candidatus Eiseniibacteriota</taxon>
    </lineage>
</organism>
<dbReference type="AlphaFoldDB" id="A0A538S7K8"/>
<comment type="catalytic activity">
    <reaction evidence="7">
        <text>a 3'-end 3'-phospho-ribonucleotide-RNA + a 5'-end dephospho-ribonucleoside-RNA + GTP = a ribonucleotidyl-ribonucleotide-RNA + GMP + diphosphate</text>
        <dbReference type="Rhea" id="RHEA:68076"/>
        <dbReference type="Rhea" id="RHEA-COMP:10463"/>
        <dbReference type="Rhea" id="RHEA-COMP:13936"/>
        <dbReference type="Rhea" id="RHEA-COMP:17355"/>
        <dbReference type="ChEBI" id="CHEBI:33019"/>
        <dbReference type="ChEBI" id="CHEBI:37565"/>
        <dbReference type="ChEBI" id="CHEBI:58115"/>
        <dbReference type="ChEBI" id="CHEBI:83062"/>
        <dbReference type="ChEBI" id="CHEBI:138284"/>
        <dbReference type="ChEBI" id="CHEBI:173118"/>
        <dbReference type="EC" id="6.5.1.8"/>
    </reaction>
</comment>
<dbReference type="Pfam" id="PF01139">
    <property type="entry name" value="RtcB"/>
    <property type="match status" value="1"/>
</dbReference>
<proteinExistence type="inferred from homology"/>
<keyword evidence="3 9" id="KW-0547">Nucleotide-binding</keyword>
<evidence type="ECO:0000256" key="8">
    <source>
        <dbReference type="PIRSR" id="PIRSR601233-1"/>
    </source>
</evidence>
<dbReference type="PANTHER" id="PTHR11118">
    <property type="entry name" value="RNA-SPLICING LIGASE RTCB HOMOLOG"/>
    <property type="match status" value="1"/>
</dbReference>
<comment type="subunit">
    <text evidence="11">Monomer.</text>
</comment>
<reference evidence="12 13" key="1">
    <citation type="journal article" date="2019" name="Nat. Microbiol.">
        <title>Mediterranean grassland soil C-N compound turnover is dependent on rainfall and depth, and is mediated by genomically divergent microorganisms.</title>
        <authorList>
            <person name="Diamond S."/>
            <person name="Andeer P.F."/>
            <person name="Li Z."/>
            <person name="Crits-Christoph A."/>
            <person name="Burstein D."/>
            <person name="Anantharaman K."/>
            <person name="Lane K.R."/>
            <person name="Thomas B.C."/>
            <person name="Pan C."/>
            <person name="Northen T.R."/>
            <person name="Banfield J.F."/>
        </authorList>
    </citation>
    <scope>NUCLEOTIDE SEQUENCE [LARGE SCALE GENOMIC DNA]</scope>
    <source>
        <strain evidence="12">WS_3</strain>
    </source>
</reference>
<feature type="binding site" evidence="10">
    <location>
        <position position="193"/>
    </location>
    <ligand>
        <name>Mn(2+)</name>
        <dbReference type="ChEBI" id="CHEBI:29035"/>
        <label>1</label>
    </ligand>
</feature>
<keyword evidence="2 10" id="KW-0479">Metal-binding</keyword>
<keyword evidence="5 9" id="KW-0342">GTP-binding</keyword>
<dbReference type="PANTHER" id="PTHR11118:SF1">
    <property type="entry name" value="RNA-SPLICING LIGASE RTCB HOMOLOG"/>
    <property type="match status" value="1"/>
</dbReference>
<comment type="cofactor">
    <cofactor evidence="10 11">
        <name>Mn(2+)</name>
        <dbReference type="ChEBI" id="CHEBI:29035"/>
    </cofactor>
    <text evidence="10 11">Binds 2 manganese ions per subunit.</text>
</comment>
<dbReference type="Proteomes" id="UP000320184">
    <property type="component" value="Unassembled WGS sequence"/>
</dbReference>
<name>A0A538S7K8_UNCEI</name>
<evidence type="ECO:0000256" key="4">
    <source>
        <dbReference type="ARBA" id="ARBA00022800"/>
    </source>
</evidence>
<evidence type="ECO:0000256" key="10">
    <source>
        <dbReference type="PIRSR" id="PIRSR601233-3"/>
    </source>
</evidence>
<dbReference type="GO" id="GO:0006396">
    <property type="term" value="P:RNA processing"/>
    <property type="evidence" value="ECO:0007669"/>
    <property type="project" value="InterPro"/>
</dbReference>
<evidence type="ECO:0000256" key="11">
    <source>
        <dbReference type="RuleBase" id="RU371113"/>
    </source>
</evidence>
<comment type="caution">
    <text evidence="12">The sequence shown here is derived from an EMBL/GenBank/DDBJ whole genome shotgun (WGS) entry which is preliminary data.</text>
</comment>
<feature type="binding site" evidence="9">
    <location>
        <position position="472"/>
    </location>
    <ligand>
        <name>GMP</name>
        <dbReference type="ChEBI" id="CHEBI:58115"/>
    </ligand>
</feature>
<dbReference type="SUPFAM" id="SSF103365">
    <property type="entry name" value="Hypothetical protein PH1602"/>
    <property type="match status" value="1"/>
</dbReference>
<evidence type="ECO:0000256" key="7">
    <source>
        <dbReference type="ARBA" id="ARBA00047746"/>
    </source>
</evidence>
<comment type="similarity">
    <text evidence="11">Belongs to the RtcB family.</text>
</comment>
<dbReference type="GO" id="GO:0170057">
    <property type="term" value="F:RNA ligase (GTP) activity"/>
    <property type="evidence" value="ECO:0007669"/>
    <property type="project" value="UniProtKB-EC"/>
</dbReference>
<evidence type="ECO:0000256" key="1">
    <source>
        <dbReference type="ARBA" id="ARBA00022598"/>
    </source>
</evidence>
<dbReference type="InterPro" id="IPR036025">
    <property type="entry name" value="RtcB-like_sf"/>
</dbReference>
<evidence type="ECO:0000256" key="3">
    <source>
        <dbReference type="ARBA" id="ARBA00022741"/>
    </source>
</evidence>
<keyword evidence="6 10" id="KW-0464">Manganese</keyword>
<evidence type="ECO:0000313" key="12">
    <source>
        <dbReference type="EMBL" id="TMQ47368.1"/>
    </source>
</evidence>
<dbReference type="GO" id="GO:0003972">
    <property type="term" value="F:RNA ligase (ATP) activity"/>
    <property type="evidence" value="ECO:0007669"/>
    <property type="project" value="TreeGrafter"/>
</dbReference>
<dbReference type="Gene3D" id="3.90.1860.10">
    <property type="entry name" value="tRNA-splicing ligase RtcB"/>
    <property type="match status" value="1"/>
</dbReference>
<feature type="binding site" evidence="10">
    <location>
        <position position="340"/>
    </location>
    <ligand>
        <name>Mn(2+)</name>
        <dbReference type="ChEBI" id="CHEBI:29035"/>
        <label>2</label>
    </ligand>
</feature>
<feature type="binding site" evidence="9">
    <location>
        <position position="379"/>
    </location>
    <ligand>
        <name>GMP</name>
        <dbReference type="ChEBI" id="CHEBI:58115"/>
    </ligand>
</feature>
<feature type="binding site" evidence="9">
    <location>
        <begin position="340"/>
        <end position="341"/>
    </location>
    <ligand>
        <name>GMP</name>
        <dbReference type="ChEBI" id="CHEBI:58115"/>
    </ligand>
</feature>
<keyword evidence="4" id="KW-0692">RNA repair</keyword>
<dbReference type="GO" id="GO:0005525">
    <property type="term" value="F:GTP binding"/>
    <property type="evidence" value="ECO:0007669"/>
    <property type="project" value="UniProtKB-KW"/>
</dbReference>
<accession>A0A538S7K8</accession>
<evidence type="ECO:0000256" key="5">
    <source>
        <dbReference type="ARBA" id="ARBA00023134"/>
    </source>
</evidence>
<protein>
    <recommendedName>
        <fullName evidence="11">tRNA-splicing ligase RtcB</fullName>
        <ecNumber evidence="11">6.5.1.-</ecNumber>
    </recommendedName>
</protein>
<sequence>MSVARPAPGSREKLAMLRAGGEPDGSMAPRLAEIAELPFVESVLALPDLHQKARSETPSSLAITTRGAIVPEFTSVAVNDGMGVVMTDLEAREMSPRWVERFFSRINSNSAAHLLDVNRYSLSADELGRAVLEGGRAGVERYGLDPGTLERVEGGGSIPVPHGAELWRSVASHPLLSSRLCRSEMGLNFGGNHFLEVQAVDRVLDAGTAARWGVASGRVAVMYHLGPGPFGATLLHHFSRRRELSRARAPLFLLSKLLLHYGRRDRSGSALRKWSLHFRNNGWSVYAPESEEGLLLRQALAAAGNFGFAYRLATVAAIRDALRETVTPRVQARLLWDVSHNGIVEEPWGERTAWVARHNACRRGRGEPAIVAGSHDVPSYLGVGALRGPMELHSYDHGAGHLIETWRRRGRLKPAGGRASRIRMTRGRGGRVVRREETPLCSSEVVDRLMECLGEHQVIRPVVRLRPLGTLKN</sequence>
<gene>
    <name evidence="11" type="primary">rtcB</name>
    <name evidence="12" type="ORF">E6K73_13765</name>
</gene>
<dbReference type="InterPro" id="IPR001233">
    <property type="entry name" value="RtcB"/>
</dbReference>
<dbReference type="EC" id="6.5.1.-" evidence="11"/>
<dbReference type="EMBL" id="VBOT01000187">
    <property type="protein sequence ID" value="TMQ47368.1"/>
    <property type="molecule type" value="Genomic_DNA"/>
</dbReference>
<evidence type="ECO:0000256" key="2">
    <source>
        <dbReference type="ARBA" id="ARBA00022723"/>
    </source>
</evidence>
<feature type="binding site" evidence="9">
    <location>
        <begin position="397"/>
        <end position="400"/>
    </location>
    <ligand>
        <name>GMP</name>
        <dbReference type="ChEBI" id="CHEBI:58115"/>
    </ligand>
</feature>
<feature type="binding site" evidence="9">
    <location>
        <begin position="192"/>
        <end position="196"/>
    </location>
    <ligand>
        <name>GMP</name>
        <dbReference type="ChEBI" id="CHEBI:58115"/>
    </ligand>
</feature>
<dbReference type="GO" id="GO:0046872">
    <property type="term" value="F:metal ion binding"/>
    <property type="evidence" value="ECO:0007669"/>
    <property type="project" value="UniProtKB-UniRule"/>
</dbReference>
<evidence type="ECO:0000256" key="9">
    <source>
        <dbReference type="PIRSR" id="PIRSR601233-2"/>
    </source>
</evidence>
<evidence type="ECO:0000313" key="13">
    <source>
        <dbReference type="Proteomes" id="UP000320184"/>
    </source>
</evidence>
<feature type="active site" description="GMP-histidine intermediate" evidence="8">
    <location>
        <position position="397"/>
    </location>
</feature>